<evidence type="ECO:0000313" key="5">
    <source>
        <dbReference type="Proteomes" id="UP001651880"/>
    </source>
</evidence>
<dbReference type="InterPro" id="IPR008274">
    <property type="entry name" value="AldOxase/xan_DH_MoCoBD1"/>
</dbReference>
<dbReference type="SMART" id="SM01008">
    <property type="entry name" value="Ald_Xan_dh_C"/>
    <property type="match status" value="1"/>
</dbReference>
<dbReference type="Pfam" id="PF02738">
    <property type="entry name" value="MoCoBD_1"/>
    <property type="match status" value="1"/>
</dbReference>
<dbReference type="InterPro" id="IPR036856">
    <property type="entry name" value="Ald_Oxase/Xan_DH_a/b_sf"/>
</dbReference>
<feature type="domain" description="Aldehyde oxidase/xanthine dehydrogenase a/b hammerhead" evidence="3">
    <location>
        <begin position="21"/>
        <end position="125"/>
    </location>
</feature>
<proteinExistence type="predicted"/>
<sequence>MHTIAAVGKSIQRKEAWDKVTGIAKYTDDYIVPGILYAKLVTSPFAHAKIKSIDISEAVKASGVQAVITGSSFPILCGVELEDRPPLATDKIRYFGEPVALIVASSEREAMHAVKLVKMEYEPLQVVNSPGDAIKAGAPIIHENLYQYKHVAIEASPEPNTNIAQRIKIRKGDMAKGWAESEVIIEASYTLPKSDHIAMEARNARAEIHADGQVVISSSTQAPYSVKKMISKYFGIEEGKVTVKTPLVGGGFGGKAPVQLEMLAYMASKSVGGRIVKIANTREEDIVTSPCRLGLEAKIKLGASKNGLLKAAEMIYIVDTGGYTDIGPRLAKAIAVDCTGPYNIENVWCDSLCVYTNHPYSTSFRGFGHAAYTFCIERSLEKLARKLAMDPLELRIKNAIAPQMTTPTQIKTTLSNIGNLTACLQKLKESINWNEGARIDLGNNKIRAKGISCFWKTSDSPTDAVSGVFLTFNTDGSINLNSGAVECGPGMKTTLAQILAEKMKMDISRIHVKLEVDTQISPEHWKTVASMTTFMAGKATLRAAEDLIGQLKGLAAVAMRCPPEDLAVAEEKVFLKQDPSIYIAFKDLIHGYKYPNGNAIEGQTLGRGSFIMSRITQLDKETGKGKPGPAWAVGVQAVEVEFDTKEFTYRLLKAATVIDAGRVLNPKTARGLVTGGMCMGLGLGSRESFSYDMQGKVLTTSLRTYKVMHIGEEPKYIVDFIETPQIDSPYGARGIAEHGIIGIPAALANALSLAAQIDLDQLPLTPEYIWKTKTGGIV</sequence>
<dbReference type="PANTHER" id="PTHR11908:SF132">
    <property type="entry name" value="ALDEHYDE OXIDASE 1-RELATED"/>
    <property type="match status" value="1"/>
</dbReference>
<dbReference type="Pfam" id="PF20256">
    <property type="entry name" value="MoCoBD_2"/>
    <property type="match status" value="1"/>
</dbReference>
<dbReference type="InterPro" id="IPR037165">
    <property type="entry name" value="AldOxase/xan_DH_Mopterin-bd_sf"/>
</dbReference>
<evidence type="ECO:0000313" key="4">
    <source>
        <dbReference type="EMBL" id="MCQ1530723.1"/>
    </source>
</evidence>
<evidence type="ECO:0000256" key="2">
    <source>
        <dbReference type="ARBA" id="ARBA00023002"/>
    </source>
</evidence>
<organism evidence="4 5">
    <name type="scientific">Lutispora saccharofermentans</name>
    <dbReference type="NCBI Taxonomy" id="3024236"/>
    <lineage>
        <taxon>Bacteria</taxon>
        <taxon>Bacillati</taxon>
        <taxon>Bacillota</taxon>
        <taxon>Clostridia</taxon>
        <taxon>Lutisporales</taxon>
        <taxon>Lutisporaceae</taxon>
        <taxon>Lutispora</taxon>
    </lineage>
</organism>
<keyword evidence="2" id="KW-0560">Oxidoreductase</keyword>
<dbReference type="Pfam" id="PF01315">
    <property type="entry name" value="Ald_Xan_dh_C"/>
    <property type="match status" value="1"/>
</dbReference>
<dbReference type="Gene3D" id="3.90.1170.50">
    <property type="entry name" value="Aldehyde oxidase/xanthine dehydrogenase, a/b hammerhead"/>
    <property type="match status" value="1"/>
</dbReference>
<dbReference type="InterPro" id="IPR046867">
    <property type="entry name" value="AldOxase/xan_DH_MoCoBD2"/>
</dbReference>
<dbReference type="PANTHER" id="PTHR11908">
    <property type="entry name" value="XANTHINE DEHYDROGENASE"/>
    <property type="match status" value="1"/>
</dbReference>
<reference evidence="4 5" key="1">
    <citation type="submission" date="2021-10" db="EMBL/GenBank/DDBJ databases">
        <title>Lutispora strain m25 sp. nov., a thermophilic, non-spore-forming bacterium isolated from a lab-scale methanogenic bioreactor digesting anaerobic sludge.</title>
        <authorList>
            <person name="El Houari A."/>
            <person name="Mcdonald J."/>
        </authorList>
    </citation>
    <scope>NUCLEOTIDE SEQUENCE [LARGE SCALE GENOMIC DNA]</scope>
    <source>
        <strain evidence="5">m25</strain>
    </source>
</reference>
<name>A0ABT1NHG5_9FIRM</name>
<keyword evidence="5" id="KW-1185">Reference proteome</keyword>
<dbReference type="Gene3D" id="3.30.365.10">
    <property type="entry name" value="Aldehyde oxidase/xanthine dehydrogenase, molybdopterin binding domain"/>
    <property type="match status" value="4"/>
</dbReference>
<evidence type="ECO:0000256" key="1">
    <source>
        <dbReference type="ARBA" id="ARBA00022505"/>
    </source>
</evidence>
<keyword evidence="1" id="KW-0500">Molybdenum</keyword>
<dbReference type="Proteomes" id="UP001651880">
    <property type="component" value="Unassembled WGS sequence"/>
</dbReference>
<dbReference type="InterPro" id="IPR000674">
    <property type="entry name" value="Ald_Oxase/Xan_DH_a/b"/>
</dbReference>
<evidence type="ECO:0000259" key="3">
    <source>
        <dbReference type="SMART" id="SM01008"/>
    </source>
</evidence>
<dbReference type="SUPFAM" id="SSF54665">
    <property type="entry name" value="CO dehydrogenase molybdoprotein N-domain-like"/>
    <property type="match status" value="1"/>
</dbReference>
<protein>
    <submittedName>
        <fullName evidence="4">Xanthine dehydrogenase family protein molybdopterin-binding subunit</fullName>
    </submittedName>
</protein>
<gene>
    <name evidence="4" type="ORF">LJD61_14365</name>
</gene>
<comment type="caution">
    <text evidence="4">The sequence shown here is derived from an EMBL/GenBank/DDBJ whole genome shotgun (WGS) entry which is preliminary data.</text>
</comment>
<dbReference type="EMBL" id="JAJEKE010000014">
    <property type="protein sequence ID" value="MCQ1530723.1"/>
    <property type="molecule type" value="Genomic_DNA"/>
</dbReference>
<dbReference type="SUPFAM" id="SSF56003">
    <property type="entry name" value="Molybdenum cofactor-binding domain"/>
    <property type="match status" value="1"/>
</dbReference>
<dbReference type="RefSeq" id="WP_255228245.1">
    <property type="nucleotide sequence ID" value="NZ_JAJEKE010000014.1"/>
</dbReference>
<dbReference type="InterPro" id="IPR016208">
    <property type="entry name" value="Ald_Oxase/xanthine_DH-like"/>
</dbReference>
<accession>A0ABT1NHG5</accession>